<gene>
    <name evidence="1" type="ORF">PMAYCL1PPCAC_21547</name>
</gene>
<comment type="caution">
    <text evidence="1">The sequence shown here is derived from an EMBL/GenBank/DDBJ whole genome shotgun (WGS) entry which is preliminary data.</text>
</comment>
<dbReference type="EMBL" id="BTRK01000005">
    <property type="protein sequence ID" value="GMR51352.1"/>
    <property type="molecule type" value="Genomic_DNA"/>
</dbReference>
<reference evidence="2" key="1">
    <citation type="submission" date="2022-10" db="EMBL/GenBank/DDBJ databases">
        <title>Genome assembly of Pristionchus species.</title>
        <authorList>
            <person name="Yoshida K."/>
            <person name="Sommer R.J."/>
        </authorList>
    </citation>
    <scope>NUCLEOTIDE SEQUENCE [LARGE SCALE GENOMIC DNA]</scope>
    <source>
        <strain evidence="2">RS5460</strain>
    </source>
</reference>
<keyword evidence="2" id="KW-1185">Reference proteome</keyword>
<name>A0AAN5CWI7_9BILA</name>
<evidence type="ECO:0000313" key="1">
    <source>
        <dbReference type="EMBL" id="GMR51352.1"/>
    </source>
</evidence>
<accession>A0AAN5CWI7</accession>
<protein>
    <submittedName>
        <fullName evidence="1">Uncharacterized protein</fullName>
    </submittedName>
</protein>
<evidence type="ECO:0000313" key="2">
    <source>
        <dbReference type="Proteomes" id="UP001328107"/>
    </source>
</evidence>
<dbReference type="AlphaFoldDB" id="A0AAN5CWI7"/>
<feature type="non-terminal residue" evidence="1">
    <location>
        <position position="1"/>
    </location>
</feature>
<sequence length="112" mass="12738">LHPHDIDVVKGGSQLDQALSHEWKSRVVTDEFEKKHGDTHSVKSVDDRHQHVKIAVSSGRVAVLHPLLSRVSPDVADVRLSEARNPQVEHLNLPEVAQQHLVRLLHHFVRRE</sequence>
<organism evidence="1 2">
    <name type="scientific">Pristionchus mayeri</name>
    <dbReference type="NCBI Taxonomy" id="1317129"/>
    <lineage>
        <taxon>Eukaryota</taxon>
        <taxon>Metazoa</taxon>
        <taxon>Ecdysozoa</taxon>
        <taxon>Nematoda</taxon>
        <taxon>Chromadorea</taxon>
        <taxon>Rhabditida</taxon>
        <taxon>Rhabditina</taxon>
        <taxon>Diplogasteromorpha</taxon>
        <taxon>Diplogasteroidea</taxon>
        <taxon>Neodiplogasteridae</taxon>
        <taxon>Pristionchus</taxon>
    </lineage>
</organism>
<proteinExistence type="predicted"/>
<dbReference type="Proteomes" id="UP001328107">
    <property type="component" value="Unassembled WGS sequence"/>
</dbReference>
<feature type="non-terminal residue" evidence="1">
    <location>
        <position position="112"/>
    </location>
</feature>